<comment type="caution">
    <text evidence="2">The sequence shown here is derived from an EMBL/GenBank/DDBJ whole genome shotgun (WGS) entry which is preliminary data.</text>
</comment>
<dbReference type="PANTHER" id="PTHR43252:SF7">
    <property type="entry name" value="TRANSCRIPTIONAL REGULATOR YQJI"/>
    <property type="match status" value="1"/>
</dbReference>
<evidence type="ECO:0000313" key="2">
    <source>
        <dbReference type="EMBL" id="GAA3895547.1"/>
    </source>
</evidence>
<feature type="domain" description="Transcription regulator PadR N-terminal" evidence="1">
    <location>
        <begin position="72"/>
        <end position="142"/>
    </location>
</feature>
<dbReference type="PANTHER" id="PTHR43252">
    <property type="entry name" value="TRANSCRIPTIONAL REGULATOR YQJI"/>
    <property type="match status" value="1"/>
</dbReference>
<dbReference type="SUPFAM" id="SSF46785">
    <property type="entry name" value="Winged helix' DNA-binding domain"/>
    <property type="match status" value="1"/>
</dbReference>
<sequence length="212" mass="23349">MRHRHHGCGPRGRIEINIPEGLMAMRGGRGWHGSWGPVHFDFDGPEGFGGGGRGRHRGRRRMFESGELRLVLLKLIADQPRHGYDLIRAIEELTGGEYAPSPGVIYPTLTLLQDMGLVEEAPGEGPRKPFQITEAGTVHLQENQDEVDDLIARLKDAAPNEAQTAGPAIGRAVKNLMTALRHRVGRDGLDDELLHEIAAILDEAAQKIERTK</sequence>
<dbReference type="InterPro" id="IPR036388">
    <property type="entry name" value="WH-like_DNA-bd_sf"/>
</dbReference>
<reference evidence="3" key="1">
    <citation type="journal article" date="2019" name="Int. J. Syst. Evol. Microbiol.">
        <title>The Global Catalogue of Microorganisms (GCM) 10K type strain sequencing project: providing services to taxonomists for standard genome sequencing and annotation.</title>
        <authorList>
            <consortium name="The Broad Institute Genomics Platform"/>
            <consortium name="The Broad Institute Genome Sequencing Center for Infectious Disease"/>
            <person name="Wu L."/>
            <person name="Ma J."/>
        </authorList>
    </citation>
    <scope>NUCLEOTIDE SEQUENCE [LARGE SCALE GENOMIC DNA]</scope>
    <source>
        <strain evidence="3">JCM 17543</strain>
    </source>
</reference>
<dbReference type="InterPro" id="IPR036390">
    <property type="entry name" value="WH_DNA-bd_sf"/>
</dbReference>
<dbReference type="InterPro" id="IPR005149">
    <property type="entry name" value="Tscrpt_reg_PadR_N"/>
</dbReference>
<protein>
    <recommendedName>
        <fullName evidence="1">Transcription regulator PadR N-terminal domain-containing protein</fullName>
    </recommendedName>
</protein>
<dbReference type="Gene3D" id="1.10.10.10">
    <property type="entry name" value="Winged helix-like DNA-binding domain superfamily/Winged helix DNA-binding domain"/>
    <property type="match status" value="1"/>
</dbReference>
<gene>
    <name evidence="2" type="ORF">GCM10022276_13280</name>
</gene>
<accession>A0ABP7L9V0</accession>
<dbReference type="EMBL" id="BAABBM010000001">
    <property type="protein sequence ID" value="GAA3895547.1"/>
    <property type="molecule type" value="Genomic_DNA"/>
</dbReference>
<dbReference type="Proteomes" id="UP001500827">
    <property type="component" value="Unassembled WGS sequence"/>
</dbReference>
<name>A0ABP7L9V0_9SPHN</name>
<evidence type="ECO:0000313" key="3">
    <source>
        <dbReference type="Proteomes" id="UP001500827"/>
    </source>
</evidence>
<dbReference type="RefSeq" id="WP_344698887.1">
    <property type="nucleotide sequence ID" value="NZ_BAABBM010000001.1"/>
</dbReference>
<keyword evidence="3" id="KW-1185">Reference proteome</keyword>
<organism evidence="2 3">
    <name type="scientific">Sphingomonas limnosediminicola</name>
    <dbReference type="NCBI Taxonomy" id="940133"/>
    <lineage>
        <taxon>Bacteria</taxon>
        <taxon>Pseudomonadati</taxon>
        <taxon>Pseudomonadota</taxon>
        <taxon>Alphaproteobacteria</taxon>
        <taxon>Sphingomonadales</taxon>
        <taxon>Sphingomonadaceae</taxon>
        <taxon>Sphingomonas</taxon>
    </lineage>
</organism>
<dbReference type="Pfam" id="PF03551">
    <property type="entry name" value="PadR"/>
    <property type="match status" value="1"/>
</dbReference>
<proteinExistence type="predicted"/>
<evidence type="ECO:0000259" key="1">
    <source>
        <dbReference type="Pfam" id="PF03551"/>
    </source>
</evidence>